<feature type="domain" description="ABC transporter" evidence="6">
    <location>
        <begin position="11"/>
        <end position="271"/>
    </location>
</feature>
<dbReference type="GO" id="GO:0006970">
    <property type="term" value="P:response to osmotic stress"/>
    <property type="evidence" value="ECO:0007669"/>
    <property type="project" value="UniProtKB-ARBA"/>
</dbReference>
<dbReference type="GO" id="GO:0005886">
    <property type="term" value="C:plasma membrane"/>
    <property type="evidence" value="ECO:0007669"/>
    <property type="project" value="UniProtKB-SubCell"/>
</dbReference>
<dbReference type="CDD" id="cd03294">
    <property type="entry name" value="ABC_Pro_Gly_Betaine"/>
    <property type="match status" value="1"/>
</dbReference>
<dbReference type="FunFam" id="3.40.50.300:FF:000201">
    <property type="entry name" value="Glycine betaine/L-proline ABC transporter ATP-binding protein"/>
    <property type="match status" value="1"/>
</dbReference>
<evidence type="ECO:0000313" key="8">
    <source>
        <dbReference type="Proteomes" id="UP000240728"/>
    </source>
</evidence>
<keyword evidence="3 5" id="KW-0547">Nucleotide-binding</keyword>
<dbReference type="InterPro" id="IPR027417">
    <property type="entry name" value="P-loop_NTPase"/>
</dbReference>
<keyword evidence="2 5" id="KW-0813">Transport</keyword>
<evidence type="ECO:0000256" key="3">
    <source>
        <dbReference type="ARBA" id="ARBA00022741"/>
    </source>
</evidence>
<evidence type="ECO:0000256" key="5">
    <source>
        <dbReference type="RuleBase" id="RU369116"/>
    </source>
</evidence>
<accession>A0AAX0YXU5</accession>
<dbReference type="Pfam" id="PF00005">
    <property type="entry name" value="ABC_tran"/>
    <property type="match status" value="1"/>
</dbReference>
<dbReference type="GO" id="GO:0015418">
    <property type="term" value="F:ABC-type quaternary ammonium compound transporting activity"/>
    <property type="evidence" value="ECO:0007669"/>
    <property type="project" value="UniProtKB-EC"/>
</dbReference>
<gene>
    <name evidence="7" type="ORF">C0W53_06575</name>
</gene>
<dbReference type="EMBL" id="PYOZ01000003">
    <property type="protein sequence ID" value="PSX45678.1"/>
    <property type="molecule type" value="Genomic_DNA"/>
</dbReference>
<keyword evidence="8" id="KW-1185">Reference proteome</keyword>
<comment type="subunit">
    <text evidence="5">The complex is probably composed of two ATP-binding proteins, two transmembrane proteins and a solute-binding protein.</text>
</comment>
<keyword evidence="5" id="KW-1003">Cell membrane</keyword>
<dbReference type="EC" id="7.6.2.9" evidence="5"/>
<dbReference type="Gene3D" id="3.40.50.300">
    <property type="entry name" value="P-loop containing nucleotide triphosphate hydrolases"/>
    <property type="match status" value="1"/>
</dbReference>
<dbReference type="InterPro" id="IPR005892">
    <property type="entry name" value="Gly-betaine_transp_ATP-bd"/>
</dbReference>
<dbReference type="SUPFAM" id="SSF52540">
    <property type="entry name" value="P-loop containing nucleoside triphosphate hydrolases"/>
    <property type="match status" value="1"/>
</dbReference>
<dbReference type="GO" id="GO:0016887">
    <property type="term" value="F:ATP hydrolysis activity"/>
    <property type="evidence" value="ECO:0007669"/>
    <property type="project" value="UniProtKB-UniRule"/>
</dbReference>
<dbReference type="Gene3D" id="3.10.580.10">
    <property type="entry name" value="CBS-domain"/>
    <property type="match status" value="1"/>
</dbReference>
<dbReference type="PROSITE" id="PS50893">
    <property type="entry name" value="ABC_TRANSPORTER_2"/>
    <property type="match status" value="1"/>
</dbReference>
<evidence type="ECO:0000259" key="6">
    <source>
        <dbReference type="PROSITE" id="PS50893"/>
    </source>
</evidence>
<comment type="catalytic activity">
    <reaction evidence="5">
        <text>a quaternary ammonium(out) + ATP + H2O = a quaternary ammonium(in) + ADP + phosphate + H(+)</text>
        <dbReference type="Rhea" id="RHEA:11036"/>
        <dbReference type="ChEBI" id="CHEBI:15377"/>
        <dbReference type="ChEBI" id="CHEBI:15378"/>
        <dbReference type="ChEBI" id="CHEBI:30616"/>
        <dbReference type="ChEBI" id="CHEBI:35267"/>
        <dbReference type="ChEBI" id="CHEBI:43474"/>
        <dbReference type="ChEBI" id="CHEBI:456216"/>
    </reaction>
</comment>
<dbReference type="InterPro" id="IPR046342">
    <property type="entry name" value="CBS_dom_sf"/>
</dbReference>
<keyword evidence="4 5" id="KW-0067">ATP-binding</keyword>
<dbReference type="RefSeq" id="WP_036791170.1">
    <property type="nucleotide sequence ID" value="NZ_JAUZMV010000002.1"/>
</dbReference>
<dbReference type="AlphaFoldDB" id="A0AAX0YXU5"/>
<dbReference type="PROSITE" id="PS00211">
    <property type="entry name" value="ABC_TRANSPORTER_1"/>
    <property type="match status" value="1"/>
</dbReference>
<proteinExistence type="inferred from homology"/>
<name>A0AAX0YXU5_9GAMM</name>
<dbReference type="SUPFAM" id="SSF54631">
    <property type="entry name" value="CBS-domain pair"/>
    <property type="match status" value="1"/>
</dbReference>
<dbReference type="Proteomes" id="UP000240728">
    <property type="component" value="Unassembled WGS sequence"/>
</dbReference>
<reference evidence="7 8" key="1">
    <citation type="submission" date="2018-01" db="EMBL/GenBank/DDBJ databases">
        <title>Whole genome sequencing of Histamine producing bacteria.</title>
        <authorList>
            <person name="Butler K."/>
        </authorList>
    </citation>
    <scope>NUCLEOTIDE SEQUENCE [LARGE SCALE GENOMIC DNA]</scope>
    <source>
        <strain evidence="7 8">A1-4</strain>
    </source>
</reference>
<dbReference type="GeneID" id="29945501"/>
<sequence>MSNKPSSTPLIQVKNLYKIFGPKDKQVLTKVKAGESKDAILAETGHTVGLSDINLNIYPGEIFVIMGLSGSGKSTLIRHFNRLIEPTEGSIIIENTDVMTLNAKQLQDFRRHKMSMVFQRFGLMPHRTVLQNVGYGLSVQGAKTAQWQQQAQQWLTTVGLAGYEQSYPANLSGGQQQRVGLARALCTNAEVLLMDEAFSALDPLIRSEMQDQLIELQEKLHKTIIFITHDLDEALRLGDRIAILRDGKLVQQGKPVDILLHPADDYVEAFVKDVNRARALTVATVMKPQGVRISAETIGEAVTEMRNAKDDYGYFIDEEGYQGVITQETLELVKESDYSKAIDQSMLETVPAITTDALLETVIPETLDNEHPLPVINEEGDVTGRLSRSTLAEALSDQATPRE</sequence>
<protein>
    <recommendedName>
        <fullName evidence="5">Quaternary amine transport ATP-binding protein</fullName>
        <ecNumber evidence="5">7.6.2.9</ecNumber>
    </recommendedName>
</protein>
<dbReference type="SMART" id="SM00382">
    <property type="entry name" value="AAA"/>
    <property type="match status" value="1"/>
</dbReference>
<dbReference type="GO" id="GO:0005524">
    <property type="term" value="F:ATP binding"/>
    <property type="evidence" value="ECO:0007669"/>
    <property type="project" value="UniProtKB-UniRule"/>
</dbReference>
<dbReference type="NCBIfam" id="TIGR01186">
    <property type="entry name" value="proV"/>
    <property type="match status" value="1"/>
</dbReference>
<dbReference type="InterPro" id="IPR051921">
    <property type="entry name" value="ABC_osmolyte_uptake_ATP-bind"/>
</dbReference>
<evidence type="ECO:0000256" key="4">
    <source>
        <dbReference type="ARBA" id="ARBA00022840"/>
    </source>
</evidence>
<keyword evidence="5" id="KW-0472">Membrane</keyword>
<evidence type="ECO:0000256" key="2">
    <source>
        <dbReference type="ARBA" id="ARBA00022448"/>
    </source>
</evidence>
<comment type="caution">
    <text evidence="7">The sequence shown here is derived from an EMBL/GenBank/DDBJ whole genome shotgun (WGS) entry which is preliminary data.</text>
</comment>
<dbReference type="InterPro" id="IPR017871">
    <property type="entry name" value="ABC_transporter-like_CS"/>
</dbReference>
<dbReference type="PANTHER" id="PTHR43869">
    <property type="entry name" value="GLYCINE BETAINE/PROLINE BETAINE TRANSPORT SYSTEM ATP-BINDING PROTEIN PROV"/>
    <property type="match status" value="1"/>
</dbReference>
<dbReference type="InterPro" id="IPR003439">
    <property type="entry name" value="ABC_transporter-like_ATP-bd"/>
</dbReference>
<dbReference type="GO" id="GO:0031460">
    <property type="term" value="P:glycine betaine transport"/>
    <property type="evidence" value="ECO:0007669"/>
    <property type="project" value="InterPro"/>
</dbReference>
<evidence type="ECO:0000256" key="1">
    <source>
        <dbReference type="ARBA" id="ARBA00005417"/>
    </source>
</evidence>
<dbReference type="InterPro" id="IPR003593">
    <property type="entry name" value="AAA+_ATPase"/>
</dbReference>
<evidence type="ECO:0000313" key="7">
    <source>
        <dbReference type="EMBL" id="PSX45678.1"/>
    </source>
</evidence>
<keyword evidence="5" id="KW-0997">Cell inner membrane</keyword>
<dbReference type="GO" id="GO:0006865">
    <property type="term" value="P:amino acid transport"/>
    <property type="evidence" value="ECO:0007669"/>
    <property type="project" value="UniProtKB-UniRule"/>
</dbReference>
<comment type="subcellular location">
    <subcellularLocation>
        <location evidence="5">Cell inner membrane</location>
        <topology evidence="5">Peripheral membrane protein</topology>
    </subcellularLocation>
</comment>
<comment type="similarity">
    <text evidence="1 5">Belongs to the ABC transporter superfamily.</text>
</comment>
<organism evidence="7 8">
    <name type="scientific">Photobacterium kishitanii</name>
    <dbReference type="NCBI Taxonomy" id="318456"/>
    <lineage>
        <taxon>Bacteria</taxon>
        <taxon>Pseudomonadati</taxon>
        <taxon>Pseudomonadota</taxon>
        <taxon>Gammaproteobacteria</taxon>
        <taxon>Vibrionales</taxon>
        <taxon>Vibrionaceae</taxon>
        <taxon>Photobacterium</taxon>
    </lineage>
</organism>
<dbReference type="PANTHER" id="PTHR43869:SF1">
    <property type="entry name" value="GLYCINE BETAINE_PROLINE BETAINE TRANSPORT SYSTEM ATP-BINDING PROTEIN PROV"/>
    <property type="match status" value="1"/>
</dbReference>